<protein>
    <submittedName>
        <fullName evidence="2">Uncharacterized protein</fullName>
    </submittedName>
</protein>
<dbReference type="EMBL" id="JAFIRN010000004">
    <property type="protein sequence ID" value="KAG5851137.1"/>
    <property type="molecule type" value="Genomic_DNA"/>
</dbReference>
<sequence>MSSPTVLLTVNEKHLLCLCLSGPRQRPGQPDDELDRLTKKLIRDMDNPRPRSTTVREPPRNRDRSSAILPPGVTPALRPRVHRLPPLSRPFGCTPSPALTGPRAGRHRDTPLSGGPFPKACSPSLGRVRVVLGNGEVTRNLSRRTRESF</sequence>
<feature type="region of interest" description="Disordered" evidence="1">
    <location>
        <begin position="38"/>
        <end position="120"/>
    </location>
</feature>
<comment type="caution">
    <text evidence="2">The sequence shown here is derived from an EMBL/GenBank/DDBJ whole genome shotgun (WGS) entry which is preliminary data.</text>
</comment>
<name>A0A9D3MNP4_ANGAN</name>
<dbReference type="Proteomes" id="UP001044222">
    <property type="component" value="Unassembled WGS sequence"/>
</dbReference>
<keyword evidence="3" id="KW-1185">Reference proteome</keyword>
<organism evidence="2 3">
    <name type="scientific">Anguilla anguilla</name>
    <name type="common">European freshwater eel</name>
    <name type="synonym">Muraena anguilla</name>
    <dbReference type="NCBI Taxonomy" id="7936"/>
    <lineage>
        <taxon>Eukaryota</taxon>
        <taxon>Metazoa</taxon>
        <taxon>Chordata</taxon>
        <taxon>Craniata</taxon>
        <taxon>Vertebrata</taxon>
        <taxon>Euteleostomi</taxon>
        <taxon>Actinopterygii</taxon>
        <taxon>Neopterygii</taxon>
        <taxon>Teleostei</taxon>
        <taxon>Anguilliformes</taxon>
        <taxon>Anguillidae</taxon>
        <taxon>Anguilla</taxon>
    </lineage>
</organism>
<reference evidence="2" key="1">
    <citation type="submission" date="2021-01" db="EMBL/GenBank/DDBJ databases">
        <title>A chromosome-scale assembly of European eel, Anguilla anguilla.</title>
        <authorList>
            <person name="Henkel C."/>
            <person name="Jong-Raadsen S.A."/>
            <person name="Dufour S."/>
            <person name="Weltzien F.-A."/>
            <person name="Palstra A.P."/>
            <person name="Pelster B."/>
            <person name="Spaink H.P."/>
            <person name="Van Den Thillart G.E."/>
            <person name="Jansen H."/>
            <person name="Zahm M."/>
            <person name="Klopp C."/>
            <person name="Cedric C."/>
            <person name="Louis A."/>
            <person name="Berthelot C."/>
            <person name="Parey E."/>
            <person name="Roest Crollius H."/>
            <person name="Montfort J."/>
            <person name="Robinson-Rechavi M."/>
            <person name="Bucao C."/>
            <person name="Bouchez O."/>
            <person name="Gislard M."/>
            <person name="Lluch J."/>
            <person name="Milhes M."/>
            <person name="Lampietro C."/>
            <person name="Lopez Roques C."/>
            <person name="Donnadieu C."/>
            <person name="Braasch I."/>
            <person name="Desvignes T."/>
            <person name="Postlethwait J."/>
            <person name="Bobe J."/>
            <person name="Guiguen Y."/>
            <person name="Dirks R."/>
        </authorList>
    </citation>
    <scope>NUCLEOTIDE SEQUENCE</scope>
    <source>
        <strain evidence="2">Tag_6206</strain>
        <tissue evidence="2">Liver</tissue>
    </source>
</reference>
<proteinExistence type="predicted"/>
<gene>
    <name evidence="2" type="ORF">ANANG_G00089820</name>
</gene>
<evidence type="ECO:0000313" key="3">
    <source>
        <dbReference type="Proteomes" id="UP001044222"/>
    </source>
</evidence>
<feature type="compositionally biased region" description="Basic and acidic residues" evidence="1">
    <location>
        <begin position="38"/>
        <end position="49"/>
    </location>
</feature>
<evidence type="ECO:0000313" key="2">
    <source>
        <dbReference type="EMBL" id="KAG5851137.1"/>
    </source>
</evidence>
<accession>A0A9D3MNP4</accession>
<dbReference type="AlphaFoldDB" id="A0A9D3MNP4"/>
<evidence type="ECO:0000256" key="1">
    <source>
        <dbReference type="SAM" id="MobiDB-lite"/>
    </source>
</evidence>